<dbReference type="Gene3D" id="3.30.70.1730">
    <property type="match status" value="1"/>
</dbReference>
<reference evidence="9" key="1">
    <citation type="submission" date="2021-02" db="EMBL/GenBank/DDBJ databases">
        <title>Psilocybe cubensis genome.</title>
        <authorList>
            <person name="Mckernan K.J."/>
            <person name="Crawford S."/>
            <person name="Trippe A."/>
            <person name="Kane L.T."/>
            <person name="Mclaughlin S."/>
        </authorList>
    </citation>
    <scope>NUCLEOTIDE SEQUENCE [LARGE SCALE GENOMIC DNA]</scope>
    <source>
        <strain evidence="9">MGC-MH-2018</strain>
    </source>
</reference>
<dbReference type="GO" id="GO:0005730">
    <property type="term" value="C:nucleolus"/>
    <property type="evidence" value="ECO:0007669"/>
    <property type="project" value="UniProtKB-SubCell"/>
</dbReference>
<feature type="compositionally biased region" description="Acidic residues" evidence="7">
    <location>
        <begin position="241"/>
        <end position="252"/>
    </location>
</feature>
<dbReference type="InterPro" id="IPR043164">
    <property type="entry name" value="Ribosomal_uL10-like_insert_sf"/>
</dbReference>
<feature type="region of interest" description="Disordered" evidence="7">
    <location>
        <begin position="228"/>
        <end position="252"/>
    </location>
</feature>
<name>A0A8H8CF37_PSICU</name>
<dbReference type="SUPFAM" id="SSF160369">
    <property type="entry name" value="Ribosomal protein L10-like"/>
    <property type="match status" value="1"/>
</dbReference>
<dbReference type="InterPro" id="IPR001790">
    <property type="entry name" value="Ribosomal_uL10"/>
</dbReference>
<evidence type="ECO:0000256" key="5">
    <source>
        <dbReference type="ARBA" id="ARBA00023242"/>
    </source>
</evidence>
<evidence type="ECO:0000256" key="3">
    <source>
        <dbReference type="ARBA" id="ARBA00011117"/>
    </source>
</evidence>
<keyword evidence="6" id="KW-0690">Ribosome biogenesis</keyword>
<feature type="domain" description="Large ribosomal subunit protein uL10-like insertion" evidence="8">
    <location>
        <begin position="126"/>
        <end position="203"/>
    </location>
</feature>
<organism evidence="9">
    <name type="scientific">Psilocybe cubensis</name>
    <name type="common">Psychedelic mushroom</name>
    <name type="synonym">Stropharia cubensis</name>
    <dbReference type="NCBI Taxonomy" id="181762"/>
    <lineage>
        <taxon>Eukaryota</taxon>
        <taxon>Fungi</taxon>
        <taxon>Dikarya</taxon>
        <taxon>Basidiomycota</taxon>
        <taxon>Agaricomycotina</taxon>
        <taxon>Agaricomycetes</taxon>
        <taxon>Agaricomycetidae</taxon>
        <taxon>Agaricales</taxon>
        <taxon>Agaricineae</taxon>
        <taxon>Strophariaceae</taxon>
        <taxon>Psilocybe</taxon>
    </lineage>
</organism>
<dbReference type="Pfam" id="PF00466">
    <property type="entry name" value="Ribosomal_L10"/>
    <property type="match status" value="1"/>
</dbReference>
<dbReference type="AlphaFoldDB" id="A0A8H8CF37"/>
<comment type="function">
    <text evidence="1 6">Component of the ribosome assembly machinery. Nuclear paralog of the ribosomal protein P0, it binds pre-60S subunits at an early stage of assembly in the nucleolus, and is replaced by P0 in cytoplasmic pre-60S subunits and mature 80S ribosomes.</text>
</comment>
<comment type="subunit">
    <text evidence="3 6">Associates with the pre-60S ribosomal particle.</text>
</comment>
<keyword evidence="5 6" id="KW-0539">Nucleus</keyword>
<dbReference type="PANTHER" id="PTHR45841">
    <property type="entry name" value="MRNA TURNOVER PROTEIN 4 MRTO4"/>
    <property type="match status" value="1"/>
</dbReference>
<dbReference type="FunFam" id="3.90.105.20:FF:000003">
    <property type="entry name" value="Ribosome assembly factor mrt4"/>
    <property type="match status" value="1"/>
</dbReference>
<evidence type="ECO:0000256" key="6">
    <source>
        <dbReference type="RuleBase" id="RU364039"/>
    </source>
</evidence>
<comment type="similarity">
    <text evidence="2 6">Belongs to the universal ribosomal protein uL10 family.</text>
</comment>
<evidence type="ECO:0000313" key="9">
    <source>
        <dbReference type="EMBL" id="KAG5163218.1"/>
    </source>
</evidence>
<evidence type="ECO:0000256" key="7">
    <source>
        <dbReference type="SAM" id="MobiDB-lite"/>
    </source>
</evidence>
<protein>
    <recommendedName>
        <fullName evidence="6">Ribosome assembly factor mrt4</fullName>
    </recommendedName>
</protein>
<dbReference type="GO" id="GO:0006364">
    <property type="term" value="P:rRNA processing"/>
    <property type="evidence" value="ECO:0007669"/>
    <property type="project" value="TreeGrafter"/>
</dbReference>
<dbReference type="FunFam" id="3.30.70.1730:FF:000005">
    <property type="entry name" value="Ribosome assembly factor mrt4"/>
    <property type="match status" value="1"/>
</dbReference>
<dbReference type="InterPro" id="IPR043141">
    <property type="entry name" value="Ribosomal_uL10-like_sf"/>
</dbReference>
<evidence type="ECO:0000256" key="1">
    <source>
        <dbReference type="ARBA" id="ARBA00004046"/>
    </source>
</evidence>
<dbReference type="GO" id="GO:0000027">
    <property type="term" value="P:ribosomal large subunit assembly"/>
    <property type="evidence" value="ECO:0007669"/>
    <property type="project" value="InterPro"/>
</dbReference>
<dbReference type="Gene3D" id="3.90.105.20">
    <property type="match status" value="1"/>
</dbReference>
<dbReference type="OrthoDB" id="10262308at2759"/>
<evidence type="ECO:0000256" key="2">
    <source>
        <dbReference type="ARBA" id="ARBA00008889"/>
    </source>
</evidence>
<accession>A0A8H8CF37</accession>
<dbReference type="GO" id="GO:0003723">
    <property type="term" value="F:RNA binding"/>
    <property type="evidence" value="ECO:0007669"/>
    <property type="project" value="TreeGrafter"/>
</dbReference>
<proteinExistence type="inferred from homology"/>
<keyword evidence="4 6" id="KW-0963">Cytoplasm</keyword>
<dbReference type="GO" id="GO:0000956">
    <property type="term" value="P:nuclear-transcribed mRNA catabolic process"/>
    <property type="evidence" value="ECO:0007669"/>
    <property type="project" value="TreeGrafter"/>
</dbReference>
<evidence type="ECO:0000259" key="8">
    <source>
        <dbReference type="Pfam" id="PF17777"/>
    </source>
</evidence>
<dbReference type="InterPro" id="IPR040637">
    <property type="entry name" value="Ribosomal_uL10-like_insert"/>
</dbReference>
<comment type="subcellular location">
    <subcellularLocation>
        <location evidence="6">Cytoplasm</location>
    </subcellularLocation>
    <subcellularLocation>
        <location evidence="6">Nucleus</location>
        <location evidence="6">Nucleolus</location>
    </subcellularLocation>
</comment>
<dbReference type="Pfam" id="PF17777">
    <property type="entry name" value="RL10P_insert"/>
    <property type="match status" value="1"/>
</dbReference>
<sequence>MPRSKRSKLVSLTKVSKKTKEHKNAMMAELQSNAEKWRYCWLFEVGSMRNAHLKTVRKLWKDTARMFFGRGAVMAKALGTTAAEEHRLGLSKLASQIKGQVGLFFTDSEPQEVIEWFADFQQPDFARAGNRATRTVIIPVGPVMRHHSDPPEPFPHNEDPQLRKLGLTTSMVKGVPTLTAPHKLCEKGKILTSEQAQLLKLTGLKTVTFRVGLLARWDSATGEVVQIEGGGIPVEEKDPEGSDNEDDAEMSE</sequence>
<dbReference type="GO" id="GO:0005737">
    <property type="term" value="C:cytoplasm"/>
    <property type="evidence" value="ECO:0007669"/>
    <property type="project" value="UniProtKB-SubCell"/>
</dbReference>
<dbReference type="InterPro" id="IPR033867">
    <property type="entry name" value="Mrt4"/>
</dbReference>
<comment type="caution">
    <text evidence="9">The sequence shown here is derived from an EMBL/GenBank/DDBJ whole genome shotgun (WGS) entry which is preliminary data.</text>
</comment>
<dbReference type="GO" id="GO:0030687">
    <property type="term" value="C:preribosome, large subunit precursor"/>
    <property type="evidence" value="ECO:0007669"/>
    <property type="project" value="TreeGrafter"/>
</dbReference>
<dbReference type="EMBL" id="JAFIQS010000016">
    <property type="protein sequence ID" value="KAG5163218.1"/>
    <property type="molecule type" value="Genomic_DNA"/>
</dbReference>
<dbReference type="InterPro" id="IPR051742">
    <property type="entry name" value="Ribosome_Assembly_uL10"/>
</dbReference>
<gene>
    <name evidence="9" type="ORF">JR316_012086</name>
</gene>
<dbReference type="PANTHER" id="PTHR45841:SF1">
    <property type="entry name" value="MRNA TURNOVER PROTEIN 4 HOMOLOG"/>
    <property type="match status" value="1"/>
</dbReference>
<dbReference type="CDD" id="cd05796">
    <property type="entry name" value="Ribosomal_P0_like"/>
    <property type="match status" value="1"/>
</dbReference>
<evidence type="ECO:0000256" key="4">
    <source>
        <dbReference type="ARBA" id="ARBA00022490"/>
    </source>
</evidence>